<sequence>MLSVLYRFVAGLVWHLIGLVANQPERNTVSRRFLSLNNLNPSYWVWLPLESIAQSCKLSATSVHLHHSPSTR</sequence>
<keyword evidence="1" id="KW-0732">Signal</keyword>
<comment type="caution">
    <text evidence="2">The sequence shown here is derived from an EMBL/GenBank/DDBJ whole genome shotgun (WGS) entry which is preliminary data.</text>
</comment>
<evidence type="ECO:0000313" key="2">
    <source>
        <dbReference type="EMBL" id="KAJ7098732.1"/>
    </source>
</evidence>
<name>A0AAD6UH70_9AGAR</name>
<organism evidence="2 3">
    <name type="scientific">Mycena belliarum</name>
    <dbReference type="NCBI Taxonomy" id="1033014"/>
    <lineage>
        <taxon>Eukaryota</taxon>
        <taxon>Fungi</taxon>
        <taxon>Dikarya</taxon>
        <taxon>Basidiomycota</taxon>
        <taxon>Agaricomycotina</taxon>
        <taxon>Agaricomycetes</taxon>
        <taxon>Agaricomycetidae</taxon>
        <taxon>Agaricales</taxon>
        <taxon>Marasmiineae</taxon>
        <taxon>Mycenaceae</taxon>
        <taxon>Mycena</taxon>
    </lineage>
</organism>
<dbReference type="EMBL" id="JARJCN010000008">
    <property type="protein sequence ID" value="KAJ7098732.1"/>
    <property type="molecule type" value="Genomic_DNA"/>
</dbReference>
<feature type="signal peptide" evidence="1">
    <location>
        <begin position="1"/>
        <end position="21"/>
    </location>
</feature>
<accession>A0AAD6UH70</accession>
<dbReference type="Proteomes" id="UP001222325">
    <property type="component" value="Unassembled WGS sequence"/>
</dbReference>
<keyword evidence="3" id="KW-1185">Reference proteome</keyword>
<gene>
    <name evidence="2" type="ORF">B0H15DRAFT_588766</name>
</gene>
<evidence type="ECO:0000256" key="1">
    <source>
        <dbReference type="SAM" id="SignalP"/>
    </source>
</evidence>
<feature type="chain" id="PRO_5042151242" description="Secreted protein" evidence="1">
    <location>
        <begin position="22"/>
        <end position="72"/>
    </location>
</feature>
<reference evidence="2" key="1">
    <citation type="submission" date="2023-03" db="EMBL/GenBank/DDBJ databases">
        <title>Massive genome expansion in bonnet fungi (Mycena s.s.) driven by repeated elements and novel gene families across ecological guilds.</title>
        <authorList>
            <consortium name="Lawrence Berkeley National Laboratory"/>
            <person name="Harder C.B."/>
            <person name="Miyauchi S."/>
            <person name="Viragh M."/>
            <person name="Kuo A."/>
            <person name="Thoen E."/>
            <person name="Andreopoulos B."/>
            <person name="Lu D."/>
            <person name="Skrede I."/>
            <person name="Drula E."/>
            <person name="Henrissat B."/>
            <person name="Morin E."/>
            <person name="Kohler A."/>
            <person name="Barry K."/>
            <person name="LaButti K."/>
            <person name="Morin E."/>
            <person name="Salamov A."/>
            <person name="Lipzen A."/>
            <person name="Mereny Z."/>
            <person name="Hegedus B."/>
            <person name="Baldrian P."/>
            <person name="Stursova M."/>
            <person name="Weitz H."/>
            <person name="Taylor A."/>
            <person name="Grigoriev I.V."/>
            <person name="Nagy L.G."/>
            <person name="Martin F."/>
            <person name="Kauserud H."/>
        </authorList>
    </citation>
    <scope>NUCLEOTIDE SEQUENCE</scope>
    <source>
        <strain evidence="2">CBHHK173m</strain>
    </source>
</reference>
<proteinExistence type="predicted"/>
<evidence type="ECO:0000313" key="3">
    <source>
        <dbReference type="Proteomes" id="UP001222325"/>
    </source>
</evidence>
<evidence type="ECO:0008006" key="4">
    <source>
        <dbReference type="Google" id="ProtNLM"/>
    </source>
</evidence>
<dbReference type="AlphaFoldDB" id="A0AAD6UH70"/>
<protein>
    <recommendedName>
        <fullName evidence="4">Secreted protein</fullName>
    </recommendedName>
</protein>